<dbReference type="RefSeq" id="WP_415863370.1">
    <property type="nucleotide sequence ID" value="NZ_CP134536.1"/>
</dbReference>
<dbReference type="PANTHER" id="PTHR12815">
    <property type="entry name" value="SORTING AND ASSEMBLY MACHINERY SAMM50 PROTEIN FAMILY MEMBER"/>
    <property type="match status" value="1"/>
</dbReference>
<dbReference type="InterPro" id="IPR039910">
    <property type="entry name" value="D15-like"/>
</dbReference>
<evidence type="ECO:0000259" key="4">
    <source>
        <dbReference type="Pfam" id="PF07244"/>
    </source>
</evidence>
<evidence type="ECO:0000256" key="2">
    <source>
        <dbReference type="ARBA" id="ARBA00022729"/>
    </source>
</evidence>
<keyword evidence="2" id="KW-0732">Signal</keyword>
<organism evidence="5 6">
    <name type="scientific">Thalassobellus suaedae</name>
    <dbReference type="NCBI Taxonomy" id="3074124"/>
    <lineage>
        <taxon>Bacteria</taxon>
        <taxon>Pseudomonadati</taxon>
        <taxon>Bacteroidota</taxon>
        <taxon>Flavobacteriia</taxon>
        <taxon>Flavobacteriales</taxon>
        <taxon>Flavobacteriaceae</taxon>
        <taxon>Thalassobellus</taxon>
    </lineage>
</organism>
<dbReference type="PANTHER" id="PTHR12815:SF47">
    <property type="entry name" value="TRANSLOCATION AND ASSEMBLY MODULE SUBUNIT TAMA"/>
    <property type="match status" value="1"/>
</dbReference>
<dbReference type="Proteomes" id="UP001303407">
    <property type="component" value="Chromosome"/>
</dbReference>
<reference evidence="5 6" key="1">
    <citation type="submission" date="2023-09" db="EMBL/GenBank/DDBJ databases">
        <title>Thalassobella suaedae gen. nov., sp. nov., a marine bacterium of the family Flavobacteriaceae isolated from a halophyte Suaeda japonica.</title>
        <authorList>
            <person name="Lee S.Y."/>
            <person name="Hwang C.Y."/>
        </authorList>
    </citation>
    <scope>NUCLEOTIDE SEQUENCE [LARGE SCALE GENOMIC DNA]</scope>
    <source>
        <strain evidence="5 6">HL-DH10</strain>
    </source>
</reference>
<protein>
    <submittedName>
        <fullName evidence="5">POTRA domain-containing protein</fullName>
    </submittedName>
</protein>
<keyword evidence="6" id="KW-1185">Reference proteome</keyword>
<evidence type="ECO:0000313" key="5">
    <source>
        <dbReference type="EMBL" id="WNH13401.1"/>
    </source>
</evidence>
<dbReference type="EMBL" id="CP134536">
    <property type="protein sequence ID" value="WNH13401.1"/>
    <property type="molecule type" value="Genomic_DNA"/>
</dbReference>
<dbReference type="Gene3D" id="2.40.160.50">
    <property type="entry name" value="membrane protein fhac: a member of the omp85/tpsb transporter family"/>
    <property type="match status" value="1"/>
</dbReference>
<evidence type="ECO:0000313" key="6">
    <source>
        <dbReference type="Proteomes" id="UP001303407"/>
    </source>
</evidence>
<dbReference type="InterPro" id="IPR010827">
    <property type="entry name" value="BamA/TamA_POTRA"/>
</dbReference>
<name>A0ABY9Y595_9FLAO</name>
<keyword evidence="3" id="KW-0472">Membrane</keyword>
<proteinExistence type="predicted"/>
<evidence type="ECO:0000256" key="1">
    <source>
        <dbReference type="ARBA" id="ARBA00022692"/>
    </source>
</evidence>
<keyword evidence="1" id="KW-0812">Transmembrane</keyword>
<feature type="domain" description="POTRA" evidence="4">
    <location>
        <begin position="181"/>
        <end position="235"/>
    </location>
</feature>
<evidence type="ECO:0000256" key="3">
    <source>
        <dbReference type="ARBA" id="ARBA00023237"/>
    </source>
</evidence>
<keyword evidence="3" id="KW-0998">Cell outer membrane</keyword>
<accession>A0ABY9Y595</accession>
<dbReference type="Pfam" id="PF07244">
    <property type="entry name" value="POTRA"/>
    <property type="match status" value="1"/>
</dbReference>
<gene>
    <name evidence="5" type="ORF">RHP49_03880</name>
</gene>
<sequence>MIKPFYLFLIIYSLLSAKIYCQNFHLKVYGNSEYETQTIDSLNYLKTHFDFNSIKLEVDSIQKALYRIGYIEHKLTPIKKENDSTFIAHFHLKKKFNTIYIYYAKNSISTEILNLISKDVFEDYFIIKFSETESVLNFINSKISNQGLPFSKLRLSNIKALKNQTLTAELIIESNTRKRNISNIIIKGYEKFPRSYLKNYLNIKPNQSFNLSLIKKKTEQLNDLKFANQIKAPEVLFSKDSTSLYLYLEKAKSNSFDGFLGFGTNEETNNLELDGYLNLNLTNNLNFGETFRLLYKSDENDQKTFDTNLTLPYIFKSPIGVDLQLRIFKRDSSFTTINQSAKLHYQINSKHKIYAGLLNLESNNLLTENTTTNNIADYKTSYYSFAYEFIKQQSYNFLFPVNSKFYFEANFGKRKRKRIDESQKQSQFTIDAFKTFNLNLKNSIYIRVNSSTLISNTYLENELFRIGGINSIRGFEENSLLASSFGIINSEYRLQLTNSIYINSITDVAYFENKILNTREKLFGYGFGFGILTKAGLLKFNYANGKLENQKFKLSNFKIHISITTDF</sequence>